<protein>
    <submittedName>
        <fullName evidence="1">Uncharacterized protein</fullName>
    </submittedName>
</protein>
<dbReference type="AlphaFoldDB" id="A0A0E9PX75"/>
<name>A0A0E9PX75_ANGAN</name>
<proteinExistence type="predicted"/>
<reference evidence="1" key="2">
    <citation type="journal article" date="2015" name="Fish Shellfish Immunol.">
        <title>Early steps in the European eel (Anguilla anguilla)-Vibrio vulnificus interaction in the gills: Role of the RtxA13 toxin.</title>
        <authorList>
            <person name="Callol A."/>
            <person name="Pajuelo D."/>
            <person name="Ebbesson L."/>
            <person name="Teles M."/>
            <person name="MacKenzie S."/>
            <person name="Amaro C."/>
        </authorList>
    </citation>
    <scope>NUCLEOTIDE SEQUENCE</scope>
</reference>
<organism evidence="1">
    <name type="scientific">Anguilla anguilla</name>
    <name type="common">European freshwater eel</name>
    <name type="synonym">Muraena anguilla</name>
    <dbReference type="NCBI Taxonomy" id="7936"/>
    <lineage>
        <taxon>Eukaryota</taxon>
        <taxon>Metazoa</taxon>
        <taxon>Chordata</taxon>
        <taxon>Craniata</taxon>
        <taxon>Vertebrata</taxon>
        <taxon>Euteleostomi</taxon>
        <taxon>Actinopterygii</taxon>
        <taxon>Neopterygii</taxon>
        <taxon>Teleostei</taxon>
        <taxon>Anguilliformes</taxon>
        <taxon>Anguillidae</taxon>
        <taxon>Anguilla</taxon>
    </lineage>
</organism>
<evidence type="ECO:0000313" key="1">
    <source>
        <dbReference type="EMBL" id="JAH08463.1"/>
    </source>
</evidence>
<sequence length="22" mass="2693">MYPYLKQTEMLFKSKISKLQCI</sequence>
<accession>A0A0E9PX75</accession>
<dbReference type="EMBL" id="GBXM01100114">
    <property type="protein sequence ID" value="JAH08463.1"/>
    <property type="molecule type" value="Transcribed_RNA"/>
</dbReference>
<reference evidence="1" key="1">
    <citation type="submission" date="2014-11" db="EMBL/GenBank/DDBJ databases">
        <authorList>
            <person name="Amaro Gonzalez C."/>
        </authorList>
    </citation>
    <scope>NUCLEOTIDE SEQUENCE</scope>
</reference>